<dbReference type="OrthoDB" id="2249781at2"/>
<dbReference type="AlphaFoldDB" id="A0A4Q0VMF3"/>
<dbReference type="Proteomes" id="UP000290602">
    <property type="component" value="Unassembled WGS sequence"/>
</dbReference>
<evidence type="ECO:0000259" key="1">
    <source>
        <dbReference type="Pfam" id="PF22570"/>
    </source>
</evidence>
<name>A0A4Q0VMF3_9LACO</name>
<sequence length="242" mass="26768">MTTKRRWFWGSFFILGAVLLVASRLGWISAQFGFWQLLTGIFLLAIVIFSVAHRTISGTVFGLAFLAILFAKPLGITALAPWTILGVALLVTIGLSLILNPHNYFKTKFYSYRSNQNNHWNGQATTERMTTDEAETTVRVNMSSSIRYLQSQNFTHARIDARLGNVKLYLTDVRLAPTGATIDVSASLSGVELYLPKDWPVKFALANNLADIDEKGQHLPGNGPTVVIQGNLSLSGLVIYYV</sequence>
<feature type="domain" description="LiaF transmembrane" evidence="1">
    <location>
        <begin position="8"/>
        <end position="102"/>
    </location>
</feature>
<keyword evidence="3" id="KW-1185">Reference proteome</keyword>
<dbReference type="Pfam" id="PF22570">
    <property type="entry name" value="LiaF-TM"/>
    <property type="match status" value="1"/>
</dbReference>
<accession>A0A4Q0VMF3</accession>
<protein>
    <recommendedName>
        <fullName evidence="1">LiaF transmembrane domain-containing protein</fullName>
    </recommendedName>
</protein>
<reference evidence="2 3" key="1">
    <citation type="submission" date="2018-08" db="EMBL/GenBank/DDBJ databases">
        <title>Lactobacillus suantsai sp. nov., isolated from traditional fermented suan-tsai in Taiwan.</title>
        <authorList>
            <person name="Huang C.-H."/>
        </authorList>
    </citation>
    <scope>NUCLEOTIDE SEQUENCE [LARGE SCALE GENOMIC DNA]</scope>
    <source>
        <strain evidence="2 3">BCRC 12945</strain>
    </source>
</reference>
<gene>
    <name evidence="2" type="ORF">DXH47_00500</name>
</gene>
<evidence type="ECO:0000313" key="3">
    <source>
        <dbReference type="Proteomes" id="UP000290602"/>
    </source>
</evidence>
<proteinExistence type="predicted"/>
<dbReference type="RefSeq" id="WP_129031135.1">
    <property type="nucleotide sequence ID" value="NZ_CP059603.1"/>
</dbReference>
<organism evidence="2 3">
    <name type="scientific">Levilactobacillus suantsaii</name>
    <dbReference type="NCBI Taxonomy" id="2292255"/>
    <lineage>
        <taxon>Bacteria</taxon>
        <taxon>Bacillati</taxon>
        <taxon>Bacillota</taxon>
        <taxon>Bacilli</taxon>
        <taxon>Lactobacillales</taxon>
        <taxon>Lactobacillaceae</taxon>
        <taxon>Levilactobacillus</taxon>
    </lineage>
</organism>
<dbReference type="EMBL" id="QXIL01000001">
    <property type="protein sequence ID" value="RXI80076.1"/>
    <property type="molecule type" value="Genomic_DNA"/>
</dbReference>
<evidence type="ECO:0000313" key="2">
    <source>
        <dbReference type="EMBL" id="RXI80076.1"/>
    </source>
</evidence>
<comment type="caution">
    <text evidence="2">The sequence shown here is derived from an EMBL/GenBank/DDBJ whole genome shotgun (WGS) entry which is preliminary data.</text>
</comment>
<dbReference type="InterPro" id="IPR054331">
    <property type="entry name" value="LiaF_TM"/>
</dbReference>